<dbReference type="PANTHER" id="PTHR11360:SF304">
    <property type="entry name" value="MFS DOMAIN-CONTAINING PROTEIN"/>
    <property type="match status" value="1"/>
</dbReference>
<feature type="transmembrane region" description="Helical" evidence="4">
    <location>
        <begin position="59"/>
        <end position="75"/>
    </location>
</feature>
<organism evidence="6 7">
    <name type="scientific">Geomobilimonas luticola</name>
    <dbReference type="NCBI Taxonomy" id="1114878"/>
    <lineage>
        <taxon>Bacteria</taxon>
        <taxon>Pseudomonadati</taxon>
        <taxon>Thermodesulfobacteriota</taxon>
        <taxon>Desulfuromonadia</taxon>
        <taxon>Geobacterales</taxon>
        <taxon>Geobacteraceae</taxon>
        <taxon>Geomobilimonas</taxon>
    </lineage>
</organism>
<feature type="transmembrane region" description="Helical" evidence="4">
    <location>
        <begin position="87"/>
        <end position="104"/>
    </location>
</feature>
<dbReference type="Pfam" id="PF07690">
    <property type="entry name" value="MFS_1"/>
    <property type="match status" value="1"/>
</dbReference>
<evidence type="ECO:0000256" key="1">
    <source>
        <dbReference type="ARBA" id="ARBA00022692"/>
    </source>
</evidence>
<protein>
    <submittedName>
        <fullName evidence="6">OFA family MFS transporter</fullName>
    </submittedName>
</protein>
<feature type="transmembrane region" description="Helical" evidence="4">
    <location>
        <begin position="365"/>
        <end position="388"/>
    </location>
</feature>
<keyword evidence="2 4" id="KW-1133">Transmembrane helix</keyword>
<comment type="caution">
    <text evidence="6">The sequence shown here is derived from an EMBL/GenBank/DDBJ whole genome shotgun (WGS) entry which is preliminary data.</text>
</comment>
<dbReference type="SUPFAM" id="SSF103473">
    <property type="entry name" value="MFS general substrate transporter"/>
    <property type="match status" value="1"/>
</dbReference>
<gene>
    <name evidence="6" type="ORF">KI810_00125</name>
</gene>
<evidence type="ECO:0000313" key="6">
    <source>
        <dbReference type="EMBL" id="MBT0651447.1"/>
    </source>
</evidence>
<evidence type="ECO:0000259" key="5">
    <source>
        <dbReference type="PROSITE" id="PS50850"/>
    </source>
</evidence>
<feature type="transmembrane region" description="Helical" evidence="4">
    <location>
        <begin position="244"/>
        <end position="265"/>
    </location>
</feature>
<dbReference type="Gene3D" id="1.20.1250.20">
    <property type="entry name" value="MFS general substrate transporter like domains"/>
    <property type="match status" value="2"/>
</dbReference>
<evidence type="ECO:0000313" key="7">
    <source>
        <dbReference type="Proteomes" id="UP000756860"/>
    </source>
</evidence>
<dbReference type="CDD" id="cd17353">
    <property type="entry name" value="MFS_OFA_like"/>
    <property type="match status" value="1"/>
</dbReference>
<feature type="transmembrane region" description="Helical" evidence="4">
    <location>
        <begin position="305"/>
        <end position="324"/>
    </location>
</feature>
<dbReference type="Proteomes" id="UP000756860">
    <property type="component" value="Unassembled WGS sequence"/>
</dbReference>
<dbReference type="EMBL" id="JAHCVK010000001">
    <property type="protein sequence ID" value="MBT0651447.1"/>
    <property type="molecule type" value="Genomic_DNA"/>
</dbReference>
<feature type="transmembrane region" description="Helical" evidence="4">
    <location>
        <begin position="20"/>
        <end position="39"/>
    </location>
</feature>
<evidence type="ECO:0000256" key="3">
    <source>
        <dbReference type="ARBA" id="ARBA00023136"/>
    </source>
</evidence>
<feature type="transmembrane region" description="Helical" evidence="4">
    <location>
        <begin position="143"/>
        <end position="169"/>
    </location>
</feature>
<sequence length="428" mass="45300">MNSLLERTPTHITISLFRGWLVVAAAVAMGIVFGILYSWSVVKAGIPASWGWSNADKALPYSVMCVMFALVMVPAGRLQDRFGPRWVVLLGGVLAGLGCVIAGVGGGSKLAYVVGFGVFTGIGVGFGYSALTPAAMKWFPPRNTGLVVGIVVAGSGLAPVFLAPLTTWLLNRFAVTAATGVVEQGVSQAMISLGVLIWLVVGTLFWFIENPPLGFAAVPGTHDRRMSSQQETGWQRMVRTPQFWLMYLMYFVGASAGLTFISVAADLGRQALGELAFLAVVVLALGNTVGRVIAGAVSDRIGRHLTLFAEFLFQGGMIGALFWASKQATGNGLVILAVLFCVGLNYGANLAIFPAACKDQFGIRYFGLNYGCLFTAFGLAGLVMPLLNGFIRDVTGNQDMSYILIMAMLAVAALMSLVSRQLAAGERG</sequence>
<keyword evidence="3 4" id="KW-0472">Membrane</keyword>
<name>A0ABS5SBN8_9BACT</name>
<dbReference type="PANTHER" id="PTHR11360">
    <property type="entry name" value="MONOCARBOXYLATE TRANSPORTER"/>
    <property type="match status" value="1"/>
</dbReference>
<feature type="transmembrane region" description="Helical" evidence="4">
    <location>
        <begin position="330"/>
        <end position="353"/>
    </location>
</feature>
<keyword evidence="1 4" id="KW-0812">Transmembrane</keyword>
<accession>A0ABS5SBN8</accession>
<feature type="transmembrane region" description="Helical" evidence="4">
    <location>
        <begin position="400"/>
        <end position="418"/>
    </location>
</feature>
<reference evidence="6 7" key="1">
    <citation type="submission" date="2021-05" db="EMBL/GenBank/DDBJ databases">
        <title>The draft genome of Geobacter luticola JCM 17780.</title>
        <authorList>
            <person name="Xu Z."/>
            <person name="Masuda Y."/>
            <person name="Itoh H."/>
            <person name="Senoo K."/>
        </authorList>
    </citation>
    <scope>NUCLEOTIDE SEQUENCE [LARGE SCALE GENOMIC DNA]</scope>
    <source>
        <strain evidence="6 7">JCM 17780</strain>
    </source>
</reference>
<feature type="transmembrane region" description="Helical" evidence="4">
    <location>
        <begin position="189"/>
        <end position="208"/>
    </location>
</feature>
<dbReference type="InterPro" id="IPR050327">
    <property type="entry name" value="Proton-linked_MCT"/>
</dbReference>
<dbReference type="RefSeq" id="WP_214173465.1">
    <property type="nucleotide sequence ID" value="NZ_JAHCVK010000001.1"/>
</dbReference>
<keyword evidence="7" id="KW-1185">Reference proteome</keyword>
<dbReference type="InterPro" id="IPR036259">
    <property type="entry name" value="MFS_trans_sf"/>
</dbReference>
<dbReference type="InterPro" id="IPR020846">
    <property type="entry name" value="MFS_dom"/>
</dbReference>
<dbReference type="InterPro" id="IPR011701">
    <property type="entry name" value="MFS"/>
</dbReference>
<evidence type="ECO:0000256" key="4">
    <source>
        <dbReference type="SAM" id="Phobius"/>
    </source>
</evidence>
<feature type="transmembrane region" description="Helical" evidence="4">
    <location>
        <begin position="271"/>
        <end position="293"/>
    </location>
</feature>
<proteinExistence type="predicted"/>
<feature type="domain" description="Major facilitator superfamily (MFS) profile" evidence="5">
    <location>
        <begin position="18"/>
        <end position="424"/>
    </location>
</feature>
<feature type="transmembrane region" description="Helical" evidence="4">
    <location>
        <begin position="110"/>
        <end position="131"/>
    </location>
</feature>
<dbReference type="PROSITE" id="PS50850">
    <property type="entry name" value="MFS"/>
    <property type="match status" value="1"/>
</dbReference>
<evidence type="ECO:0000256" key="2">
    <source>
        <dbReference type="ARBA" id="ARBA00022989"/>
    </source>
</evidence>